<dbReference type="GO" id="GO:0005840">
    <property type="term" value="C:ribosome"/>
    <property type="evidence" value="ECO:0007669"/>
    <property type="project" value="UniProtKB-KW"/>
</dbReference>
<dbReference type="Gene3D" id="3.30.460.20">
    <property type="entry name" value="CorA soluble domain-like"/>
    <property type="match status" value="1"/>
</dbReference>
<dbReference type="InterPro" id="IPR045863">
    <property type="entry name" value="CorA_TM1_TM2"/>
</dbReference>
<dbReference type="GO" id="GO:0015095">
    <property type="term" value="F:magnesium ion transmembrane transporter activity"/>
    <property type="evidence" value="ECO:0007669"/>
    <property type="project" value="InterPro"/>
</dbReference>
<dbReference type="InterPro" id="IPR045861">
    <property type="entry name" value="CorA_cytoplasmic_dom"/>
</dbReference>
<feature type="region of interest" description="Disordered" evidence="9">
    <location>
        <begin position="139"/>
        <end position="298"/>
    </location>
</feature>
<evidence type="ECO:0000256" key="8">
    <source>
        <dbReference type="ARBA" id="ARBA00023274"/>
    </source>
</evidence>
<sequence>MDQSLSGFSAATSTTPATRSRPSARRTPSELSALSKSILSLHDDHDLSQDSHASDGGSDRSLRSRQRSKQGSTRDRDREQDHCGPVSHRESTPLLGNSTRNSSYSFSQSIDTGNYTDSYEDSSPLLYIGSFVDHQPLQRKVQHQFQHQRQQSTAPQSISQGGQSSGGAVEQTETAKSQPPSSSKTYRPRQSRSSPHLSPTAGLSTTTTRSQSFSSQISHTHPDQHKQARENSNESSPKGSVRSSGSDANRDLTEDTLIMPQISTLDQAHQESERRRSKSILSASPETTGALPRIMTPSPVPLHARLSRIQKEAKRGARVLDMDNQGASHHYDYEDVTDSSYDFSSRRHSVAEEDVCYPLHSLDLEIDYNALEEYIRQEQIKTQKLMVGSDQKNVKSSRGPPARTKSASNGLLSRLKSSGLSSSFSKPSQESDYGTITGRNLSLPERSYSLFGERDKSQIPLDDAYRFTLYSTASVTVHAQTLGEIPPRGQTLSNMLQAGCFWLDVLAPTDEEIRMLSQVFRIHPLTTEDILMEEGREKCEMFLNYYFVCFRTFVLDPNSHNYLQALSVYTLVFPGGIISYHFRPVPHCRNVRKRIRHLKERMEVTPDWINYAIIDDIVDTFAPLIRQVETEVDMIDELVLILKESEQSDMLRRIGNCRKRVMSLLRLLTGKADVIKGLTKRYEGRMGSKGMGEIGLFMGDIQDHIITMLQNLSHYEKILSRSHSNYLAQINIEMTSASNETNDVLTKLTVLGSILLPMNLVTGLWGMNVPVPGQESDDLKYFFWIKATKKVSHKFTIDCSGPAGDKIFDAAAFEKFLHDRIKIEGRTGGLADKVTIVRADDKITVTANQEFSKRYLKYLTKKFLKKHQLRDWLRVIASDKGTYELRYFNIANQDEDEDDE</sequence>
<comment type="similarity">
    <text evidence="3">Belongs to the CorA metal ion transporter (MIT) (TC 1.A.35) family.</text>
</comment>
<comment type="subcellular location">
    <subcellularLocation>
        <location evidence="1">Membrane</location>
        <topology evidence="1">Multi-pass membrane protein</topology>
    </subcellularLocation>
</comment>
<dbReference type="SUPFAM" id="SSF143865">
    <property type="entry name" value="CorA soluble domain-like"/>
    <property type="match status" value="1"/>
</dbReference>
<evidence type="ECO:0000256" key="7">
    <source>
        <dbReference type="ARBA" id="ARBA00023136"/>
    </source>
</evidence>
<feature type="compositionally biased region" description="Basic and acidic residues" evidence="9">
    <location>
        <begin position="41"/>
        <end position="62"/>
    </location>
</feature>
<dbReference type="PANTHER" id="PTHR21535">
    <property type="entry name" value="MAGNESIUM AND COBALT TRANSPORT PROTEIN/MITOCHONDRIAL IMPORT INNER MEMBRANE TRANSLOCASE SUBUNIT TIM8"/>
    <property type="match status" value="1"/>
</dbReference>
<feature type="region of interest" description="Disordered" evidence="9">
    <location>
        <begin position="1"/>
        <end position="107"/>
    </location>
</feature>
<keyword evidence="8" id="KW-0687">Ribonucleoprotein</keyword>
<feature type="compositionally biased region" description="Low complexity" evidence="9">
    <location>
        <begin position="204"/>
        <end position="219"/>
    </location>
</feature>
<dbReference type="InterPro" id="IPR002671">
    <property type="entry name" value="Ribosomal_eL22"/>
</dbReference>
<evidence type="ECO:0000256" key="3">
    <source>
        <dbReference type="ARBA" id="ARBA00009765"/>
    </source>
</evidence>
<name>A0A9P6MTN2_9FUNG</name>
<dbReference type="Proteomes" id="UP000703661">
    <property type="component" value="Unassembled WGS sequence"/>
</dbReference>
<keyword evidence="6" id="KW-1133">Transmembrane helix</keyword>
<feature type="compositionally biased region" description="Low complexity" evidence="9">
    <location>
        <begin position="9"/>
        <end position="21"/>
    </location>
</feature>
<evidence type="ECO:0000256" key="5">
    <source>
        <dbReference type="ARBA" id="ARBA00022980"/>
    </source>
</evidence>
<keyword evidence="11" id="KW-1185">Reference proteome</keyword>
<feature type="compositionally biased region" description="Polar residues" evidence="9">
    <location>
        <begin position="191"/>
        <end position="203"/>
    </location>
</feature>
<keyword evidence="7" id="KW-0472">Membrane</keyword>
<dbReference type="SUPFAM" id="SSF144083">
    <property type="entry name" value="Magnesium transport protein CorA, transmembrane region"/>
    <property type="match status" value="1"/>
</dbReference>
<dbReference type="InterPro" id="IPR044089">
    <property type="entry name" value="Alr1-like"/>
</dbReference>
<dbReference type="GO" id="GO:0016020">
    <property type="term" value="C:membrane"/>
    <property type="evidence" value="ECO:0007669"/>
    <property type="project" value="UniProtKB-SubCell"/>
</dbReference>
<evidence type="ECO:0000256" key="4">
    <source>
        <dbReference type="ARBA" id="ARBA00022692"/>
    </source>
</evidence>
<evidence type="ECO:0000256" key="6">
    <source>
        <dbReference type="ARBA" id="ARBA00022989"/>
    </source>
</evidence>
<dbReference type="GO" id="GO:0005737">
    <property type="term" value="C:cytoplasm"/>
    <property type="evidence" value="ECO:0007669"/>
    <property type="project" value="UniProtKB-ARBA"/>
</dbReference>
<dbReference type="EMBL" id="JAAAID010000949">
    <property type="protein sequence ID" value="KAG0012687.1"/>
    <property type="molecule type" value="Genomic_DNA"/>
</dbReference>
<dbReference type="Gene3D" id="1.20.58.340">
    <property type="entry name" value="Magnesium transport protein CorA, transmembrane region"/>
    <property type="match status" value="2"/>
</dbReference>
<feature type="compositionally biased region" description="Low complexity" evidence="9">
    <location>
        <begin position="408"/>
        <end position="428"/>
    </location>
</feature>
<dbReference type="Pfam" id="PF01544">
    <property type="entry name" value="CorA"/>
    <property type="match status" value="1"/>
</dbReference>
<feature type="compositionally biased region" description="Basic and acidic residues" evidence="9">
    <location>
        <begin position="72"/>
        <end position="91"/>
    </location>
</feature>
<feature type="region of interest" description="Disordered" evidence="9">
    <location>
        <begin position="386"/>
        <end position="438"/>
    </location>
</feature>
<dbReference type="GO" id="GO:0006412">
    <property type="term" value="P:translation"/>
    <property type="evidence" value="ECO:0007669"/>
    <property type="project" value="InterPro"/>
</dbReference>
<evidence type="ECO:0000313" key="11">
    <source>
        <dbReference type="Proteomes" id="UP000703661"/>
    </source>
</evidence>
<dbReference type="GO" id="GO:1990904">
    <property type="term" value="C:ribonucleoprotein complex"/>
    <property type="evidence" value="ECO:0007669"/>
    <property type="project" value="UniProtKB-KW"/>
</dbReference>
<feature type="compositionally biased region" description="Basic and acidic residues" evidence="9">
    <location>
        <begin position="220"/>
        <end position="232"/>
    </location>
</feature>
<gene>
    <name evidence="10" type="primary">MNR2_2</name>
    <name evidence="10" type="ORF">BGZ80_011577</name>
</gene>
<reference evidence="10" key="1">
    <citation type="journal article" date="2020" name="Fungal Divers.">
        <title>Resolving the Mortierellaceae phylogeny through synthesis of multi-gene phylogenetics and phylogenomics.</title>
        <authorList>
            <person name="Vandepol N."/>
            <person name="Liber J."/>
            <person name="Desiro A."/>
            <person name="Na H."/>
            <person name="Kennedy M."/>
            <person name="Barry K."/>
            <person name="Grigoriev I.V."/>
            <person name="Miller A.N."/>
            <person name="O'Donnell K."/>
            <person name="Stajich J.E."/>
            <person name="Bonito G."/>
        </authorList>
    </citation>
    <scope>NUCLEOTIDE SEQUENCE</scope>
    <source>
        <strain evidence="10">NRRL 2769</strain>
    </source>
</reference>
<dbReference type="GO" id="GO:0003735">
    <property type="term" value="F:structural constituent of ribosome"/>
    <property type="evidence" value="ECO:0007669"/>
    <property type="project" value="InterPro"/>
</dbReference>
<keyword evidence="5" id="KW-0689">Ribosomal protein</keyword>
<feature type="compositionally biased region" description="Low complexity" evidence="9">
    <location>
        <begin position="143"/>
        <end position="162"/>
    </location>
</feature>
<feature type="compositionally biased region" description="Polar residues" evidence="9">
    <location>
        <begin position="94"/>
        <end position="107"/>
    </location>
</feature>
<comment type="similarity">
    <text evidence="2">Belongs to the eukaryotic ribosomal protein eL22 family.</text>
</comment>
<evidence type="ECO:0000313" key="10">
    <source>
        <dbReference type="EMBL" id="KAG0012687.1"/>
    </source>
</evidence>
<dbReference type="PANTHER" id="PTHR21535:SF51">
    <property type="entry name" value="MANGANESE RESISTANCE PROTEIN MNR2"/>
    <property type="match status" value="1"/>
</dbReference>
<organism evidence="10 11">
    <name type="scientific">Entomortierella chlamydospora</name>
    <dbReference type="NCBI Taxonomy" id="101097"/>
    <lineage>
        <taxon>Eukaryota</taxon>
        <taxon>Fungi</taxon>
        <taxon>Fungi incertae sedis</taxon>
        <taxon>Mucoromycota</taxon>
        <taxon>Mortierellomycotina</taxon>
        <taxon>Mortierellomycetes</taxon>
        <taxon>Mortierellales</taxon>
        <taxon>Mortierellaceae</taxon>
        <taxon>Entomortierella</taxon>
    </lineage>
</organism>
<dbReference type="FunFam" id="3.30.1360.210:FF:000001">
    <property type="entry name" value="60S ribosomal protein L22 1"/>
    <property type="match status" value="1"/>
</dbReference>
<dbReference type="CDD" id="cd12829">
    <property type="entry name" value="Alr1p-like"/>
    <property type="match status" value="1"/>
</dbReference>
<evidence type="ECO:0000256" key="2">
    <source>
        <dbReference type="ARBA" id="ARBA00007817"/>
    </source>
</evidence>
<dbReference type="Gene3D" id="3.30.1360.210">
    <property type="match status" value="1"/>
</dbReference>
<dbReference type="InterPro" id="IPR002523">
    <property type="entry name" value="MgTranspt_CorA/ZnTranspt_ZntB"/>
</dbReference>
<evidence type="ECO:0000256" key="1">
    <source>
        <dbReference type="ARBA" id="ARBA00004141"/>
    </source>
</evidence>
<keyword evidence="4" id="KW-0812">Transmembrane</keyword>
<comment type="caution">
    <text evidence="10">The sequence shown here is derived from an EMBL/GenBank/DDBJ whole genome shotgun (WGS) entry which is preliminary data.</text>
</comment>
<dbReference type="Pfam" id="PF01776">
    <property type="entry name" value="Ribosomal_L22e"/>
    <property type="match status" value="1"/>
</dbReference>
<evidence type="ECO:0000256" key="9">
    <source>
        <dbReference type="SAM" id="MobiDB-lite"/>
    </source>
</evidence>
<dbReference type="InterPro" id="IPR038526">
    <property type="entry name" value="Ribosomal_eL22_sf"/>
</dbReference>
<feature type="compositionally biased region" description="Low complexity" evidence="9">
    <location>
        <begin position="235"/>
        <end position="246"/>
    </location>
</feature>
<protein>
    <submittedName>
        <fullName evidence="10">CorA metal ion transporter</fullName>
    </submittedName>
</protein>
<dbReference type="GO" id="GO:0010961">
    <property type="term" value="P:intracellular magnesium ion homeostasis"/>
    <property type="evidence" value="ECO:0007669"/>
    <property type="project" value="TreeGrafter"/>
</dbReference>
<dbReference type="AlphaFoldDB" id="A0A9P6MTN2"/>
<proteinExistence type="inferred from homology"/>
<feature type="compositionally biased region" description="Polar residues" evidence="9">
    <location>
        <begin position="171"/>
        <end position="185"/>
    </location>
</feature>
<accession>A0A9P6MTN2</accession>